<evidence type="ECO:0000313" key="2">
    <source>
        <dbReference type="Proteomes" id="UP001258940"/>
    </source>
</evidence>
<dbReference type="InterPro" id="IPR022385">
    <property type="entry name" value="Rhs_assc_core"/>
</dbReference>
<organism evidence="1 2">
    <name type="scientific">Pseudomonas shirazica</name>
    <dbReference type="NCBI Taxonomy" id="1940636"/>
    <lineage>
        <taxon>Bacteria</taxon>
        <taxon>Pseudomonadati</taxon>
        <taxon>Pseudomonadota</taxon>
        <taxon>Gammaproteobacteria</taxon>
        <taxon>Pseudomonadales</taxon>
        <taxon>Pseudomonadaceae</taxon>
        <taxon>Pseudomonas</taxon>
    </lineage>
</organism>
<protein>
    <submittedName>
        <fullName evidence="1">RHS repeat-associated core domain-containing protein</fullName>
    </submittedName>
</protein>
<gene>
    <name evidence="1" type="ORF">QR297_04770</name>
</gene>
<name>A0ABY9SRI7_9PSED</name>
<dbReference type="RefSeq" id="WP_309673059.1">
    <property type="nucleotide sequence ID" value="NZ_CP127845.1"/>
</dbReference>
<keyword evidence="2" id="KW-1185">Reference proteome</keyword>
<sequence>MHTLHMSVTTMRLQALKLFYKGSKLSVLHTSGAHHTVVSANHQNLCETNSKTAQKRLLATDAQDSTVAINSQGQTTIAYSPFGKDSYSLGSSLLSRFTGQSLLASGIGYLLGNGHRLFNPGIMRFHSPDSLSPFDRGGINAYAYCANDPINRVDPSGKSFRSIFKWKRGGYSYEKLAPRLEERNPTLSKNEYKALKKSIAKREKQVIDELNWAISNGEQSTVNNTIAKNDILQGQRNKLDNLVLDEHNRYNPDIIKEFIDNAPKNTTGKLAEELLAPPTPQSLINMIPEDLLIEDMQVRLRRLRDG</sequence>
<reference evidence="1 2" key="1">
    <citation type="journal article" date="2023" name="J Bioinform Genom">
        <title>Complete genome sequence of the bacterium Pseudomonas shirazica hy376 from natural waters of algiers.</title>
        <authorList>
            <person name="Haffaressas Y."/>
            <person name="Seghouani N."/>
            <person name="Arzamasceva V.O."/>
            <person name="Tepeeva A.N."/>
            <person name="Vasilenko O.V."/>
        </authorList>
    </citation>
    <scope>NUCLEOTIDE SEQUENCE [LARGE SCALE GENOMIC DNA]</scope>
    <source>
        <strain evidence="1 2">HY376</strain>
    </source>
</reference>
<dbReference type="EMBL" id="CP127845">
    <property type="protein sequence ID" value="WMY86208.1"/>
    <property type="molecule type" value="Genomic_DNA"/>
</dbReference>
<accession>A0ABY9SRI7</accession>
<dbReference type="Proteomes" id="UP001258940">
    <property type="component" value="Chromosome"/>
</dbReference>
<dbReference type="Gene3D" id="2.180.10.10">
    <property type="entry name" value="RHS repeat-associated core"/>
    <property type="match status" value="1"/>
</dbReference>
<dbReference type="SUPFAM" id="SSF56399">
    <property type="entry name" value="ADP-ribosylation"/>
    <property type="match status" value="1"/>
</dbReference>
<evidence type="ECO:0000313" key="1">
    <source>
        <dbReference type="EMBL" id="WMY86208.1"/>
    </source>
</evidence>
<proteinExistence type="predicted"/>
<dbReference type="NCBIfam" id="TIGR03696">
    <property type="entry name" value="Rhs_assc_core"/>
    <property type="match status" value="1"/>
</dbReference>